<proteinExistence type="predicted"/>
<protein>
    <submittedName>
        <fullName evidence="1">Uncharacterized protein</fullName>
    </submittedName>
</protein>
<dbReference type="EMBL" id="GBXM01011197">
    <property type="protein sequence ID" value="JAH97380.1"/>
    <property type="molecule type" value="Transcribed_RNA"/>
</dbReference>
<accession>A0A0E9X692</accession>
<name>A0A0E9X692_ANGAN</name>
<reference evidence="1" key="2">
    <citation type="journal article" date="2015" name="Fish Shellfish Immunol.">
        <title>Early steps in the European eel (Anguilla anguilla)-Vibrio vulnificus interaction in the gills: Role of the RtxA13 toxin.</title>
        <authorList>
            <person name="Callol A."/>
            <person name="Pajuelo D."/>
            <person name="Ebbesson L."/>
            <person name="Teles M."/>
            <person name="MacKenzie S."/>
            <person name="Amaro C."/>
        </authorList>
    </citation>
    <scope>NUCLEOTIDE SEQUENCE</scope>
</reference>
<sequence>MVNIWLTVSQDLKQSTDIPTLTSSKIKVSTFRKSMLHSNNSLISSSLMQINAYLNIYKKSFSCHPINLISNSRNLFKIFPQPSFCHSVFLVNGCLLPQ</sequence>
<dbReference type="AlphaFoldDB" id="A0A0E9X692"/>
<reference evidence="1" key="1">
    <citation type="submission" date="2014-11" db="EMBL/GenBank/DDBJ databases">
        <authorList>
            <person name="Amaro Gonzalez C."/>
        </authorList>
    </citation>
    <scope>NUCLEOTIDE SEQUENCE</scope>
</reference>
<evidence type="ECO:0000313" key="1">
    <source>
        <dbReference type="EMBL" id="JAH97380.1"/>
    </source>
</evidence>
<organism evidence="1">
    <name type="scientific">Anguilla anguilla</name>
    <name type="common">European freshwater eel</name>
    <name type="synonym">Muraena anguilla</name>
    <dbReference type="NCBI Taxonomy" id="7936"/>
    <lineage>
        <taxon>Eukaryota</taxon>
        <taxon>Metazoa</taxon>
        <taxon>Chordata</taxon>
        <taxon>Craniata</taxon>
        <taxon>Vertebrata</taxon>
        <taxon>Euteleostomi</taxon>
        <taxon>Actinopterygii</taxon>
        <taxon>Neopterygii</taxon>
        <taxon>Teleostei</taxon>
        <taxon>Anguilliformes</taxon>
        <taxon>Anguillidae</taxon>
        <taxon>Anguilla</taxon>
    </lineage>
</organism>